<gene>
    <name evidence="1" type="ORF">L3X38_044372</name>
</gene>
<name>A0AAD4V0B7_PRUDU</name>
<sequence length="78" mass="8369">MAVHIRSNSFPSRPPVQECQGCPVANPGMCTRTLINPTKKAGREGSRARLRCGVLYNSNHGGLSEQMSITLGIGPLFT</sequence>
<evidence type="ECO:0000313" key="1">
    <source>
        <dbReference type="EMBL" id="KAI5315196.1"/>
    </source>
</evidence>
<evidence type="ECO:0000313" key="2">
    <source>
        <dbReference type="Proteomes" id="UP001054821"/>
    </source>
</evidence>
<dbReference type="AlphaFoldDB" id="A0AAD4V0B7"/>
<proteinExistence type="predicted"/>
<dbReference type="Proteomes" id="UP001054821">
    <property type="component" value="Chromosome 8"/>
</dbReference>
<comment type="caution">
    <text evidence="1">The sequence shown here is derived from an EMBL/GenBank/DDBJ whole genome shotgun (WGS) entry which is preliminary data.</text>
</comment>
<organism evidence="1 2">
    <name type="scientific">Prunus dulcis</name>
    <name type="common">Almond</name>
    <name type="synonym">Amygdalus dulcis</name>
    <dbReference type="NCBI Taxonomy" id="3755"/>
    <lineage>
        <taxon>Eukaryota</taxon>
        <taxon>Viridiplantae</taxon>
        <taxon>Streptophyta</taxon>
        <taxon>Embryophyta</taxon>
        <taxon>Tracheophyta</taxon>
        <taxon>Spermatophyta</taxon>
        <taxon>Magnoliopsida</taxon>
        <taxon>eudicotyledons</taxon>
        <taxon>Gunneridae</taxon>
        <taxon>Pentapetalae</taxon>
        <taxon>rosids</taxon>
        <taxon>fabids</taxon>
        <taxon>Rosales</taxon>
        <taxon>Rosaceae</taxon>
        <taxon>Amygdaloideae</taxon>
        <taxon>Amygdaleae</taxon>
        <taxon>Prunus</taxon>
    </lineage>
</organism>
<dbReference type="EMBL" id="JAJFAZ020000008">
    <property type="protein sequence ID" value="KAI5315196.1"/>
    <property type="molecule type" value="Genomic_DNA"/>
</dbReference>
<protein>
    <submittedName>
        <fullName evidence="1">Uncharacterized protein</fullName>
    </submittedName>
</protein>
<keyword evidence="2" id="KW-1185">Reference proteome</keyword>
<reference evidence="1 2" key="1">
    <citation type="journal article" date="2022" name="G3 (Bethesda)">
        <title>Whole-genome sequence and methylome profiling of the almond [Prunus dulcis (Mill.) D.A. Webb] cultivar 'Nonpareil'.</title>
        <authorList>
            <person name="D'Amico-Willman K.M."/>
            <person name="Ouma W.Z."/>
            <person name="Meulia T."/>
            <person name="Sideli G.M."/>
            <person name="Gradziel T.M."/>
            <person name="Fresnedo-Ramirez J."/>
        </authorList>
    </citation>
    <scope>NUCLEOTIDE SEQUENCE [LARGE SCALE GENOMIC DNA]</scope>
    <source>
        <strain evidence="1">Clone GOH B32 T37-40</strain>
    </source>
</reference>
<accession>A0AAD4V0B7</accession>